<dbReference type="GO" id="GO:0046872">
    <property type="term" value="F:metal ion binding"/>
    <property type="evidence" value="ECO:0007669"/>
    <property type="project" value="UniProtKB-UniRule"/>
</dbReference>
<keyword evidence="14" id="KW-0509">mRNA transport</keyword>
<evidence type="ECO:0000256" key="24">
    <source>
        <dbReference type="ARBA" id="ARBA00030209"/>
    </source>
</evidence>
<evidence type="ECO:0000256" key="28">
    <source>
        <dbReference type="SAM" id="MobiDB-lite"/>
    </source>
</evidence>
<comment type="subcellular location">
    <subcellularLocation>
        <location evidence="2">Mitochondrion</location>
    </subcellularLocation>
    <subcellularLocation>
        <location evidence="3">Nucleus envelope</location>
    </subcellularLocation>
    <subcellularLocation>
        <location evidence="4">Nucleus</location>
        <location evidence="4">Nucleolus</location>
    </subcellularLocation>
</comment>
<gene>
    <name evidence="31" type="ORF">E3Q22_00989</name>
</gene>
<dbReference type="GO" id="GO:0017056">
    <property type="term" value="F:structural constituent of nuclear pore"/>
    <property type="evidence" value="ECO:0007669"/>
    <property type="project" value="InterPro"/>
</dbReference>
<feature type="binding site" evidence="26">
    <location>
        <position position="285"/>
    </location>
    <ligand>
        <name>Mg(2+)</name>
        <dbReference type="ChEBI" id="CHEBI:18420"/>
        <label>2</label>
    </ligand>
</feature>
<feature type="binding site" evidence="26">
    <location>
        <position position="289"/>
    </location>
    <ligand>
        <name>Mg(2+)</name>
        <dbReference type="ChEBI" id="CHEBI:18420"/>
        <label>2</label>
    </ligand>
</feature>
<dbReference type="GO" id="GO:0009097">
    <property type="term" value="P:isoleucine biosynthetic process"/>
    <property type="evidence" value="ECO:0007669"/>
    <property type="project" value="UniProtKB-UniRule"/>
</dbReference>
<dbReference type="UniPathway" id="UPA00049">
    <property type="reaction ID" value="UER00060"/>
</dbReference>
<dbReference type="InterPro" id="IPR036291">
    <property type="entry name" value="NAD(P)-bd_dom_sf"/>
</dbReference>
<evidence type="ECO:0000256" key="10">
    <source>
        <dbReference type="ARBA" id="ARBA00013102"/>
    </source>
</evidence>
<keyword evidence="19 26" id="KW-0560">Oxidoreductase</keyword>
<dbReference type="InterPro" id="IPR013023">
    <property type="entry name" value="KARI"/>
</dbReference>
<evidence type="ECO:0000256" key="20">
    <source>
        <dbReference type="ARBA" id="ARBA00023010"/>
    </source>
</evidence>
<keyword evidence="16" id="KW-0521">NADP</keyword>
<dbReference type="Gene3D" id="2.130.10.10">
    <property type="entry name" value="YVTN repeat-like/Quinoprotein amine dehydrogenase"/>
    <property type="match status" value="1"/>
</dbReference>
<evidence type="ECO:0000256" key="16">
    <source>
        <dbReference type="ARBA" id="ARBA00022857"/>
    </source>
</evidence>
<comment type="similarity">
    <text evidence="7">Belongs to the nucleoporin Nup133 family.</text>
</comment>
<evidence type="ECO:0000256" key="3">
    <source>
        <dbReference type="ARBA" id="ARBA00004259"/>
    </source>
</evidence>
<evidence type="ECO:0000256" key="22">
    <source>
        <dbReference type="ARBA" id="ARBA00023242"/>
    </source>
</evidence>
<evidence type="ECO:0000256" key="15">
    <source>
        <dbReference type="ARBA" id="ARBA00022842"/>
    </source>
</evidence>
<evidence type="ECO:0000256" key="8">
    <source>
        <dbReference type="ARBA" id="ARBA00010318"/>
    </source>
</evidence>
<evidence type="ECO:0000256" key="14">
    <source>
        <dbReference type="ARBA" id="ARBA00022816"/>
    </source>
</evidence>
<dbReference type="SUPFAM" id="SSF48179">
    <property type="entry name" value="6-phosphogluconate dehydrogenase C-terminal domain-like"/>
    <property type="match status" value="1"/>
</dbReference>
<dbReference type="GO" id="GO:0006606">
    <property type="term" value="P:protein import into nucleus"/>
    <property type="evidence" value="ECO:0007669"/>
    <property type="project" value="TreeGrafter"/>
</dbReference>
<sequence>MIARQALRAASRQTRAISTINRAAPAVAQRVAIPAATRGIKDIVFAKEGGVERVYERSDYQGSKLQEILGNETLAMIGYGSQGHGQALNARDQGIKVIVGVRKDGQSWKEAIEDGFVPGESLFPIEEAIDRGTIIMNLLSDAAQSQTWKDIAPLIKPGKTLYFSHGFSVVYKEDTGVIPPKDVDVILVAPKGSGRTVRTLFKEGRGINSSIAVFQDVTGKAFEKAKALGIAVGSGYLYETTFEKEVYSDLYGERGVLMGGIQGMFLAQYEVLRKNGHSPSEAFNETVEEATQSLFPLIGKYGMDYMYNACSTTARRGALDWAPRFYEANKPVFEALYESVRDGTETRRSLEFNGRSTYREDLQKELEIINNQEVWRAGKEVPTPMVKKLHFKGDPVKKKKKATTGGVKKEESVSLSEPTDSTAWVRATDSTHINGPTVLLHSQGPSVLNFHSTLSKPHMHSLNESIEDFTPSDVASVWVASRLSGTDTITLRSPDGKFLAADKHGGVSAMNEARGPNEQWRPIIQQDSSIAWMSIYDKFLSLDEVAGGNIVLRADSDTVGFGETWSVKVQAKYKYEGEREKLRQAKKLSDAGGIDISLDDEEQHTFQAYGKAAETTASDRKNLSKAKQEGKLNEALLDKRSKTKRYATNEDSKPNHHPYEPTNNFYEYSAEELSFDLSRRRLDNFNERFWSDNNIRCEQAMKAYVGDAQGEERQVLLQKFWMDWLTKRDTSTGQKNGATLARDDHVDLSVYASLPAQVSQALVNTDAVNSYIDSASGFAYVLTQRECFVWNYAKRALFSPTAYVFPCPSAIHSSGEANLGSSYTLPAAILTSPATSREPGLLLISPNGVYRFWEHVGMALSGVDKFIEGQLNDLSDGETVTGLFESDPSHYILTTSLTNLKHVVLAPSQGRLYPIIRPFPRTRGVFARLFSSGAYSTSEQFAALTLSQPDSFGSRDLFAIGERSVQVWSIGYASAAASSSNASKFVGQYHIRDAIADRIIPGSGFDIHKARLSVSMLDGAVTKDGKLAVLVSYITPNKETNDSDQLQSYALCLLVHTQDPTQPWSVEKIQELNYQAHLDPRPYSIPKLVVYEGGPAFFVVFSDAILISTLVESLKYSMLLPLQYPLNNKFIGFGITNDPTRALASPSNSQVLESTKASIYTFAVYGGIISTQLDLEKLEADIKKQIDPTTRLTSRLKSRLEQAIFYGDKQDNPISFAIPNGHVEGDLQEATKSVSKDILASRSTNMPVILDLRAQINDRAVRCYKLIQFISENGLLGKLAPSTRRQLCDDAEKLVAANELWLHENSEEAGTEGLLLASVEAYMSGSKEVNEDIVRLFFRTKVKDIGVLIDRMNALVIEYLESNPGIEKRSKTIIESNRYILATLSPSFKLRQQQSEIYGLDKSTRGFESWMAKSVMLNVLETTYDRTKKLLRDRSRELGSSIDDNPEDYQNAPNTKTTQKLLTRQSEQEELRQQLCSIAELTIESYEDRIEYLKASSKTEKELAVLLEKFNGNLRPSLIHPLVTIGKADFAFDLAENHRAFSILTELCTDVNVGSMERIKYYLDMYKEQFGFELYKWYVENGKLWTLFQHEQPYGDLLQAFFKQSDNGRFAWMHDLSAGNYIDASQTLIKESSKETELAPKHLILSLGKLSHIAQLDLDTFESTQAQQDIEATDDKLDLISIHGKLLELFGTQLSETGENIDMLDLEEKVAKITDVVASRLNLPNLINHFHNLIRGLYNGKALNAEDLVDLLTLKDNFLEQVTDYASAIDVCVRAKDVPDRRAHSSLKSIWRRVYLRDDWPMLNNTTGMNDNELGDNLRQSALYATIQLASENDHPEALFLSPKKSFNKLSEKDLSARFPSLPQDEVAAILSDLQEENARLESLIKNNNLDNWYKEVLRLHSEDHPKYQVAKDEQEQEMDES</sequence>
<dbReference type="InterPro" id="IPR014908">
    <property type="entry name" value="Nucleoporin_Nup133/Nup155_N"/>
</dbReference>
<evidence type="ECO:0000256" key="17">
    <source>
        <dbReference type="ARBA" id="ARBA00022927"/>
    </source>
</evidence>
<dbReference type="FunFam" id="1.10.1040.10:FF:000005">
    <property type="entry name" value="Ketol-acid reductoisomerase, mitochondrial"/>
    <property type="match status" value="1"/>
</dbReference>
<organism evidence="31 32">
    <name type="scientific">Wallemia mellicola</name>
    <dbReference type="NCBI Taxonomy" id="1708541"/>
    <lineage>
        <taxon>Eukaryota</taxon>
        <taxon>Fungi</taxon>
        <taxon>Dikarya</taxon>
        <taxon>Basidiomycota</taxon>
        <taxon>Wallemiomycotina</taxon>
        <taxon>Wallemiomycetes</taxon>
        <taxon>Wallemiales</taxon>
        <taxon>Wallemiaceae</taxon>
        <taxon>Wallemia</taxon>
    </lineage>
</organism>
<dbReference type="UniPathway" id="UPA00047">
    <property type="reaction ID" value="UER00056"/>
</dbReference>
<dbReference type="Gene3D" id="3.40.50.720">
    <property type="entry name" value="NAD(P)-binding Rossmann-like Domain"/>
    <property type="match status" value="1"/>
</dbReference>
<dbReference type="Proteomes" id="UP000310685">
    <property type="component" value="Unassembled WGS sequence"/>
</dbReference>
<dbReference type="FunFam" id="1.10.1040.10:FF:000003">
    <property type="entry name" value="Ketol-acid reductoisomerase, mitochondrial"/>
    <property type="match status" value="1"/>
</dbReference>
<dbReference type="GO" id="GO:0031080">
    <property type="term" value="C:nuclear pore outer ring"/>
    <property type="evidence" value="ECO:0007669"/>
    <property type="project" value="TreeGrafter"/>
</dbReference>
<evidence type="ECO:0000256" key="21">
    <source>
        <dbReference type="ARBA" id="ARBA00023128"/>
    </source>
</evidence>
<feature type="binding site" evidence="26">
    <location>
        <position position="253"/>
    </location>
    <ligand>
        <name>Mg(2+)</name>
        <dbReference type="ChEBI" id="CHEBI:18420"/>
        <label>1</label>
    </ligand>
</feature>
<dbReference type="Gene3D" id="1.25.40.700">
    <property type="match status" value="1"/>
</dbReference>
<dbReference type="Pfam" id="PF06229">
    <property type="entry name" value="FRG1"/>
    <property type="match status" value="1"/>
</dbReference>
<feature type="coiled-coil region" evidence="27">
    <location>
        <begin position="1864"/>
        <end position="1891"/>
    </location>
</feature>
<keyword evidence="17" id="KW-0653">Protein transport</keyword>
<dbReference type="GO" id="GO:0004455">
    <property type="term" value="F:ketol-acid reductoisomerase activity"/>
    <property type="evidence" value="ECO:0007669"/>
    <property type="project" value="UniProtKB-UniRule"/>
</dbReference>
<evidence type="ECO:0000256" key="25">
    <source>
        <dbReference type="ARBA" id="ARBA00030593"/>
    </source>
</evidence>
<dbReference type="InterPro" id="IPR007187">
    <property type="entry name" value="Nucleoporin_Nup133/Nup155_C"/>
</dbReference>
<keyword evidence="12 26" id="KW-0028">Amino-acid biosynthesis</keyword>
<dbReference type="GO" id="GO:0000972">
    <property type="term" value="P:transcription-dependent tethering of RNA polymerase II gene DNA at nuclear periphery"/>
    <property type="evidence" value="ECO:0007669"/>
    <property type="project" value="TreeGrafter"/>
</dbReference>
<evidence type="ECO:0000256" key="13">
    <source>
        <dbReference type="ARBA" id="ARBA00022723"/>
    </source>
</evidence>
<dbReference type="InterPro" id="IPR008927">
    <property type="entry name" value="6-PGluconate_DH-like_C_sf"/>
</dbReference>
<keyword evidence="21" id="KW-0496">Mitochondrion</keyword>
<dbReference type="SUPFAM" id="SSF117289">
    <property type="entry name" value="Nucleoporin domain"/>
    <property type="match status" value="1"/>
</dbReference>
<evidence type="ECO:0000313" key="31">
    <source>
        <dbReference type="EMBL" id="TIB81456.1"/>
    </source>
</evidence>
<dbReference type="NCBIfam" id="TIGR00465">
    <property type="entry name" value="ilvC"/>
    <property type="match status" value="1"/>
</dbReference>
<evidence type="ECO:0000256" key="11">
    <source>
        <dbReference type="ARBA" id="ARBA00022448"/>
    </source>
</evidence>
<keyword evidence="20" id="KW-0811">Translocation</keyword>
<dbReference type="Gene3D" id="1.10.1040.10">
    <property type="entry name" value="N-(1-d-carboxylethyl)-l-norvaline Dehydrogenase, domain 2"/>
    <property type="match status" value="3"/>
</dbReference>
<keyword evidence="18" id="KW-0809">Transit peptide</keyword>
<comment type="similarity">
    <text evidence="9">Belongs to the FRG1 family.</text>
</comment>
<dbReference type="InterPro" id="IPR013328">
    <property type="entry name" value="6PGD_dom2"/>
</dbReference>
<dbReference type="GO" id="GO:0005759">
    <property type="term" value="C:mitochondrial matrix"/>
    <property type="evidence" value="ECO:0007669"/>
    <property type="project" value="UniProtKB-ARBA"/>
</dbReference>
<evidence type="ECO:0000256" key="2">
    <source>
        <dbReference type="ARBA" id="ARBA00004173"/>
    </source>
</evidence>
<dbReference type="PROSITE" id="PS51851">
    <property type="entry name" value="KARI_C"/>
    <property type="match status" value="1"/>
</dbReference>
<dbReference type="Pfam" id="PF08801">
    <property type="entry name" value="Nucleoporin_N"/>
    <property type="match status" value="1"/>
</dbReference>
<dbReference type="Pfam" id="PF07991">
    <property type="entry name" value="KARI_N"/>
    <property type="match status" value="1"/>
</dbReference>
<dbReference type="InterPro" id="IPR015943">
    <property type="entry name" value="WD40/YVTN_repeat-like_dom_sf"/>
</dbReference>
<dbReference type="InterPro" id="IPR037624">
    <property type="entry name" value="Nup133-like"/>
</dbReference>
<dbReference type="EC" id="1.1.1.86" evidence="10"/>
<dbReference type="InterPro" id="IPR013116">
    <property type="entry name" value="KARI_N"/>
</dbReference>
<comment type="pathway">
    <text evidence="5">Amino-acid biosynthesis; L-valine biosynthesis; L-valine from pyruvate: step 2/4.</text>
</comment>
<evidence type="ECO:0000259" key="29">
    <source>
        <dbReference type="PROSITE" id="PS51850"/>
    </source>
</evidence>
<evidence type="ECO:0000256" key="18">
    <source>
        <dbReference type="ARBA" id="ARBA00022946"/>
    </source>
</evidence>
<comment type="cofactor">
    <cofactor evidence="1">
        <name>Mg(2+)</name>
        <dbReference type="ChEBI" id="CHEBI:18420"/>
    </cofactor>
</comment>
<name>A0A4T0MGF5_9BASI</name>
<evidence type="ECO:0000256" key="19">
    <source>
        <dbReference type="ARBA" id="ARBA00023002"/>
    </source>
</evidence>
<evidence type="ECO:0000256" key="1">
    <source>
        <dbReference type="ARBA" id="ARBA00001946"/>
    </source>
</evidence>
<keyword evidence="11" id="KW-0813">Transport</keyword>
<dbReference type="FunFam" id="3.40.50.720:FF:000167">
    <property type="entry name" value="Ketol-acid reductoisomerase, mitochondrial"/>
    <property type="match status" value="1"/>
</dbReference>
<evidence type="ECO:0000259" key="30">
    <source>
        <dbReference type="PROSITE" id="PS51851"/>
    </source>
</evidence>
<dbReference type="EMBL" id="SPRC01000007">
    <property type="protein sequence ID" value="TIB81456.1"/>
    <property type="molecule type" value="Genomic_DNA"/>
</dbReference>
<proteinExistence type="inferred from homology"/>
<evidence type="ECO:0000256" key="5">
    <source>
        <dbReference type="ARBA" id="ARBA00004864"/>
    </source>
</evidence>
<feature type="binding site" evidence="26">
    <location>
        <position position="249"/>
    </location>
    <ligand>
        <name>Mg(2+)</name>
        <dbReference type="ChEBI" id="CHEBI:18420"/>
        <label>1</label>
    </ligand>
</feature>
<comment type="pathway">
    <text evidence="6">Amino-acid biosynthesis; L-isoleucine biosynthesis; L-isoleucine from 2-oxobutanoate: step 2/4.</text>
</comment>
<comment type="similarity">
    <text evidence="8 26">Belongs to the ketol-acid reductoisomerase family.</text>
</comment>
<dbReference type="PANTHER" id="PTHR13405:SF11">
    <property type="entry name" value="NUCLEAR PORE COMPLEX PROTEIN NUP133"/>
    <property type="match status" value="1"/>
</dbReference>
<feature type="compositionally biased region" description="Basic and acidic residues" evidence="28">
    <location>
        <begin position="647"/>
        <end position="659"/>
    </location>
</feature>
<feature type="binding site" evidence="26">
    <location>
        <position position="249"/>
    </location>
    <ligand>
        <name>Mg(2+)</name>
        <dbReference type="ChEBI" id="CHEBI:18420"/>
        <label>2</label>
    </ligand>
</feature>
<accession>A0A4T0MGF5</accession>
<keyword evidence="22" id="KW-0539">Nucleus</keyword>
<evidence type="ECO:0000256" key="27">
    <source>
        <dbReference type="SAM" id="Coils"/>
    </source>
</evidence>
<dbReference type="PANTHER" id="PTHR13405">
    <property type="entry name" value="NUCLEAR PORE COMPLEX PROTEIN NUP133"/>
    <property type="match status" value="1"/>
</dbReference>
<feature type="region of interest" description="Disordered" evidence="28">
    <location>
        <begin position="638"/>
        <end position="662"/>
    </location>
</feature>
<evidence type="ECO:0000256" key="26">
    <source>
        <dbReference type="PROSITE-ProRule" id="PRU01198"/>
    </source>
</evidence>
<dbReference type="InterPro" id="IPR010414">
    <property type="entry name" value="FRG1"/>
</dbReference>
<reference evidence="31 32" key="1">
    <citation type="submission" date="2019-03" db="EMBL/GenBank/DDBJ databases">
        <title>Sequencing 25 genomes of Wallemia mellicola.</title>
        <authorList>
            <person name="Gostincar C."/>
        </authorList>
    </citation>
    <scope>NUCLEOTIDE SEQUENCE [LARGE SCALE GENOMIC DNA]</scope>
    <source>
        <strain evidence="31 32">EXF-6152</strain>
    </source>
</reference>
<dbReference type="InterPro" id="IPR008999">
    <property type="entry name" value="Actin-crosslinking"/>
</dbReference>
<comment type="caution">
    <text evidence="31">The sequence shown here is derived from an EMBL/GenBank/DDBJ whole genome shotgun (WGS) entry which is preliminary data.</text>
</comment>
<evidence type="ECO:0000256" key="12">
    <source>
        <dbReference type="ARBA" id="ARBA00022605"/>
    </source>
</evidence>
<keyword evidence="23 26" id="KW-0100">Branched-chain amino acid biosynthesis</keyword>
<dbReference type="SUPFAM" id="SSF51735">
    <property type="entry name" value="NAD(P)-binding Rossmann-fold domains"/>
    <property type="match status" value="1"/>
</dbReference>
<evidence type="ECO:0000256" key="7">
    <source>
        <dbReference type="ARBA" id="ARBA00005569"/>
    </source>
</evidence>
<feature type="domain" description="KARI N-terminal Rossmann" evidence="29">
    <location>
        <begin position="52"/>
        <end position="240"/>
    </location>
</feature>
<feature type="domain" description="KARI C-terminal knotted" evidence="30">
    <location>
        <begin position="241"/>
        <end position="388"/>
    </location>
</feature>
<dbReference type="CDD" id="cd23339">
    <property type="entry name" value="beta-trefoil_FSCN_fungal_FRG1-like"/>
    <property type="match status" value="1"/>
</dbReference>
<dbReference type="GO" id="GO:0005730">
    <property type="term" value="C:nucleolus"/>
    <property type="evidence" value="ECO:0007669"/>
    <property type="project" value="UniProtKB-SubCell"/>
</dbReference>
<evidence type="ECO:0000256" key="6">
    <source>
        <dbReference type="ARBA" id="ARBA00004885"/>
    </source>
</evidence>
<feature type="binding site" evidence="26">
    <location>
        <position position="311"/>
    </location>
    <ligand>
        <name>substrate</name>
    </ligand>
</feature>
<evidence type="ECO:0000256" key="4">
    <source>
        <dbReference type="ARBA" id="ARBA00004604"/>
    </source>
</evidence>
<keyword evidence="27" id="KW-0175">Coiled coil</keyword>
<evidence type="ECO:0000256" key="9">
    <source>
        <dbReference type="ARBA" id="ARBA00010878"/>
    </source>
</evidence>
<dbReference type="Gene3D" id="1.20.58.1380">
    <property type="match status" value="1"/>
</dbReference>
<keyword evidence="13 26" id="KW-0479">Metal-binding</keyword>
<dbReference type="InterPro" id="IPR000506">
    <property type="entry name" value="KARI_C"/>
</dbReference>
<dbReference type="Pfam" id="PF03177">
    <property type="entry name" value="Nucleoporin_C"/>
    <property type="match status" value="1"/>
</dbReference>
<dbReference type="Pfam" id="PF01450">
    <property type="entry name" value="KARI_C"/>
    <property type="match status" value="1"/>
</dbReference>
<protein>
    <recommendedName>
        <fullName evidence="10">ketol-acid reductoisomerase (NADP(+))</fullName>
        <ecNumber evidence="10">1.1.1.86</ecNumber>
    </recommendedName>
    <alternativeName>
        <fullName evidence="25">Acetohydroxy-acid reductoisomerase</fullName>
    </alternativeName>
    <alternativeName>
        <fullName evidence="24">Alpha-keto-beta-hydroxylacyl reductoisomerase</fullName>
    </alternativeName>
</protein>
<dbReference type="Gene3D" id="2.80.10.50">
    <property type="match status" value="1"/>
</dbReference>
<dbReference type="PROSITE" id="PS51850">
    <property type="entry name" value="KARI_N"/>
    <property type="match status" value="1"/>
</dbReference>
<dbReference type="GO" id="GO:0016973">
    <property type="term" value="P:poly(A)+ mRNA export from nucleus"/>
    <property type="evidence" value="ECO:0007669"/>
    <property type="project" value="TreeGrafter"/>
</dbReference>
<feature type="region of interest" description="Disordered" evidence="28">
    <location>
        <begin position="1437"/>
        <end position="1456"/>
    </location>
</feature>
<dbReference type="SUPFAM" id="SSF50405">
    <property type="entry name" value="Actin-crosslinking proteins"/>
    <property type="match status" value="1"/>
</dbReference>
<keyword evidence="15 26" id="KW-0460">Magnesium</keyword>
<evidence type="ECO:0000256" key="23">
    <source>
        <dbReference type="ARBA" id="ARBA00023304"/>
    </source>
</evidence>
<dbReference type="GO" id="GO:0009099">
    <property type="term" value="P:L-valine biosynthetic process"/>
    <property type="evidence" value="ECO:0007669"/>
    <property type="project" value="UniProtKB-UniRule"/>
</dbReference>
<evidence type="ECO:0000313" key="32">
    <source>
        <dbReference type="Proteomes" id="UP000310685"/>
    </source>
</evidence>